<dbReference type="EC" id="3.1.2.-" evidence="2"/>
<accession>A0ABW7N8A2</accession>
<dbReference type="SUPFAM" id="SSF54637">
    <property type="entry name" value="Thioesterase/thiol ester dehydrase-isomerase"/>
    <property type="match status" value="1"/>
</dbReference>
<gene>
    <name evidence="2" type="ORF">ACHKAR_09995</name>
</gene>
<protein>
    <submittedName>
        <fullName evidence="2">PaaI family thioesterase</fullName>
        <ecNumber evidence="2">3.1.2.-</ecNumber>
    </submittedName>
</protein>
<dbReference type="InterPro" id="IPR052061">
    <property type="entry name" value="PTE-AB_protein"/>
</dbReference>
<dbReference type="GO" id="GO:0016787">
    <property type="term" value="F:hydrolase activity"/>
    <property type="evidence" value="ECO:0007669"/>
    <property type="project" value="UniProtKB-KW"/>
</dbReference>
<organism evidence="2 3">
    <name type="scientific">Marinoscillum luteum</name>
    <dbReference type="NCBI Taxonomy" id="861051"/>
    <lineage>
        <taxon>Bacteria</taxon>
        <taxon>Pseudomonadati</taxon>
        <taxon>Bacteroidota</taxon>
        <taxon>Cytophagia</taxon>
        <taxon>Cytophagales</taxon>
        <taxon>Reichenbachiellaceae</taxon>
        <taxon>Marinoscillum</taxon>
    </lineage>
</organism>
<proteinExistence type="predicted"/>
<dbReference type="Pfam" id="PF03061">
    <property type="entry name" value="4HBT"/>
    <property type="match status" value="1"/>
</dbReference>
<dbReference type="PANTHER" id="PTHR47260">
    <property type="entry name" value="UPF0644 PROTEIN PB2B4.06"/>
    <property type="match status" value="1"/>
</dbReference>
<comment type="caution">
    <text evidence="2">The sequence shown here is derived from an EMBL/GenBank/DDBJ whole genome shotgun (WGS) entry which is preliminary data.</text>
</comment>
<evidence type="ECO:0000313" key="2">
    <source>
        <dbReference type="EMBL" id="MFH6983773.1"/>
    </source>
</evidence>
<evidence type="ECO:0000259" key="1">
    <source>
        <dbReference type="Pfam" id="PF03061"/>
    </source>
</evidence>
<dbReference type="InterPro" id="IPR006683">
    <property type="entry name" value="Thioestr_dom"/>
</dbReference>
<dbReference type="RefSeq" id="WP_395417313.1">
    <property type="nucleotide sequence ID" value="NZ_JBIPKE010000016.1"/>
</dbReference>
<sequence>MKKDYFQQHMPENVCFGCGESNEEGLHVQSYWEGEEAVCTWNSQEKYHGWANLLNGGILATLIDCHCMGTAMADAYRREGRSLDSAPTYRYATGTITVKYIKPTPNDHPIELRAQVTEVKGKKTVMTCTAQVNGEVTATAEVIAIRVFDSSTHHGANPFK</sequence>
<dbReference type="EMBL" id="JBIPKE010000016">
    <property type="protein sequence ID" value="MFH6983773.1"/>
    <property type="molecule type" value="Genomic_DNA"/>
</dbReference>
<feature type="domain" description="Thioesterase" evidence="1">
    <location>
        <begin position="53"/>
        <end position="130"/>
    </location>
</feature>
<dbReference type="CDD" id="cd03443">
    <property type="entry name" value="PaaI_thioesterase"/>
    <property type="match status" value="1"/>
</dbReference>
<dbReference type="Proteomes" id="UP001610063">
    <property type="component" value="Unassembled WGS sequence"/>
</dbReference>
<keyword evidence="2" id="KW-0378">Hydrolase</keyword>
<dbReference type="PANTHER" id="PTHR47260:SF1">
    <property type="entry name" value="UPF0644 PROTEIN PB2B4.06"/>
    <property type="match status" value="1"/>
</dbReference>
<dbReference type="Gene3D" id="3.10.129.10">
    <property type="entry name" value="Hotdog Thioesterase"/>
    <property type="match status" value="1"/>
</dbReference>
<keyword evidence="3" id="KW-1185">Reference proteome</keyword>
<dbReference type="InterPro" id="IPR029069">
    <property type="entry name" value="HotDog_dom_sf"/>
</dbReference>
<reference evidence="2 3" key="1">
    <citation type="journal article" date="2013" name="Int. J. Syst. Evol. Microbiol.">
        <title>Marinoscillum luteum sp. nov., isolated from marine sediment.</title>
        <authorList>
            <person name="Cha I.T."/>
            <person name="Park S.J."/>
            <person name="Kim S.J."/>
            <person name="Kim J.G."/>
            <person name="Jung M.Y."/>
            <person name="Shin K.S."/>
            <person name="Kwon K.K."/>
            <person name="Yang S.H."/>
            <person name="Seo Y.S."/>
            <person name="Rhee S.K."/>
        </authorList>
    </citation>
    <scope>NUCLEOTIDE SEQUENCE [LARGE SCALE GENOMIC DNA]</scope>
    <source>
        <strain evidence="2 3">KCTC 23939</strain>
    </source>
</reference>
<evidence type="ECO:0000313" key="3">
    <source>
        <dbReference type="Proteomes" id="UP001610063"/>
    </source>
</evidence>
<name>A0ABW7N8A2_9BACT</name>